<sequence>MNTVQSLSQSCINGFQYVLSSLRGTAPRFLQQMPPLTIEIQLGKFRIWCGNLGALQTGYSSLDYRLRESPLMHKNISQLLQQLCIALEESIAVVSGQRLPFNEESIPSDISEESGDDTSNEYCSSTELSMRVASITDILNNLYRLCYKIRNSGLRPTTTTRANLIQAVDNDTGVDLFDTIYEFDSRHLVELFTAMRKGKLEDDGPSNALLERLTKTNILRQKQFRYWERHARKLGVQILPVHQTPIRERPSVSEAAEDVGLLQIQLVELPPRVEEQSHLSETNATPHDPALDDRTERETILSMASTALDADGKGIEVPKPPKEALYGDSFTCPYCWVVCPPKEGKGKSWKSHVLHDLKPYVCTYETCNSANDLYQSRKAWVDHQETVSLSGEQLEDLTNVSKLGRVDDRNVCPICFEEQPLLKGLTNHLANHLERIALFALPRTISSDDKNMDESQFSKLFNIDSDDSSKSEQFEEDDGYLKDTQRNTTQYPIDPSTTILNTVELEELYAMLRYLEQFFESLKSHIARMGQDLGGYDKFAFDLASTDAERCLLMTEKLFECNLRVHPTAKDGVTLTEILRDTRTFLDKTSLELDEAHEGSLEDQEKHIAMVTEAMGGLGTFSISLGIGLSKLEEYQSILTTLWPVGEASNARHNQYMTGSIEQALDVTYETREAPEYNEMLDPRKHANNITNFQKLRSRNGTELLHRTCFSLVRYVQKYHRVFHPWCRFCRFLKLFGLKLPLEFRISARKHHTVIIMVSSYLSAFVASLLWPTTEVIAHAPITTYGGKGMKKKAVDPQSHGIVCELGKRSSQLLQGEPEPVFPPIRVHMHEPGERLVGTTRVCYAKLMTVEHTLQVLFIGRVVSLDFDIVSEAMNVCWAKKDHKMRRRRRR</sequence>
<dbReference type="Pfam" id="PF26082">
    <property type="entry name" value="zf-C2H2_AcuF"/>
    <property type="match status" value="1"/>
</dbReference>
<dbReference type="Proteomes" id="UP000184255">
    <property type="component" value="Unassembled WGS sequence"/>
</dbReference>
<gene>
    <name evidence="4" type="ORF">FMAN_09440</name>
</gene>
<dbReference type="RefSeq" id="XP_041680963.1">
    <property type="nucleotide sequence ID" value="XM_041830284.1"/>
</dbReference>
<dbReference type="Pfam" id="PF20233">
    <property type="entry name" value="DUF6590"/>
    <property type="match status" value="1"/>
</dbReference>
<feature type="compositionally biased region" description="Basic and acidic residues" evidence="1">
    <location>
        <begin position="467"/>
        <end position="485"/>
    </location>
</feature>
<dbReference type="InterPro" id="IPR046497">
    <property type="entry name" value="DUF6590"/>
</dbReference>
<dbReference type="VEuPathDB" id="FungiDB:FMAN_09440"/>
<evidence type="ECO:0000313" key="4">
    <source>
        <dbReference type="EMBL" id="CVK91297.1"/>
    </source>
</evidence>
<organism evidence="4 5">
    <name type="scientific">Fusarium mangiferae</name>
    <name type="common">Mango malformation disease fungus</name>
    <dbReference type="NCBI Taxonomy" id="192010"/>
    <lineage>
        <taxon>Eukaryota</taxon>
        <taxon>Fungi</taxon>
        <taxon>Dikarya</taxon>
        <taxon>Ascomycota</taxon>
        <taxon>Pezizomycotina</taxon>
        <taxon>Sordariomycetes</taxon>
        <taxon>Hypocreomycetidae</taxon>
        <taxon>Hypocreales</taxon>
        <taxon>Nectriaceae</taxon>
        <taxon>Fusarium</taxon>
        <taxon>Fusarium fujikuroi species complex</taxon>
    </lineage>
</organism>
<accession>A0A1L7T7R4</accession>
<evidence type="ECO:0008006" key="6">
    <source>
        <dbReference type="Google" id="ProtNLM"/>
    </source>
</evidence>
<evidence type="ECO:0000313" key="5">
    <source>
        <dbReference type="Proteomes" id="UP000184255"/>
    </source>
</evidence>
<dbReference type="PANTHER" id="PTHR35391:SF7">
    <property type="entry name" value="C2H2-TYPE DOMAIN-CONTAINING PROTEIN"/>
    <property type="match status" value="1"/>
</dbReference>
<protein>
    <recommendedName>
        <fullName evidence="6">C2H2-type domain-containing protein</fullName>
    </recommendedName>
</protein>
<feature type="domain" description="DUF6590" evidence="2">
    <location>
        <begin position="780"/>
        <end position="867"/>
    </location>
</feature>
<reference evidence="5" key="1">
    <citation type="journal article" date="2016" name="Genome Biol. Evol.">
        <title>Comparative 'omics' of the Fusarium fujikuroi species complex highlights differences in genetic potential and metabolite synthesis.</title>
        <authorList>
            <person name="Niehaus E.-M."/>
            <person name="Muensterkoetter M."/>
            <person name="Proctor R.H."/>
            <person name="Brown D.W."/>
            <person name="Sharon A."/>
            <person name="Idan Y."/>
            <person name="Oren-Young L."/>
            <person name="Sieber C.M."/>
            <person name="Novak O."/>
            <person name="Pencik A."/>
            <person name="Tarkowska D."/>
            <person name="Hromadova K."/>
            <person name="Freeman S."/>
            <person name="Maymon M."/>
            <person name="Elazar M."/>
            <person name="Youssef S.A."/>
            <person name="El-Shabrawy E.S.M."/>
            <person name="Shalaby A.B.A."/>
            <person name="Houterman P."/>
            <person name="Brock N.L."/>
            <person name="Burkhardt I."/>
            <person name="Tsavkelova E.A."/>
            <person name="Dickschat J.S."/>
            <person name="Galuszka P."/>
            <person name="Gueldener U."/>
            <person name="Tudzynski B."/>
        </authorList>
    </citation>
    <scope>NUCLEOTIDE SEQUENCE [LARGE SCALE GENOMIC DNA]</scope>
    <source>
        <strain evidence="5">MRC7560</strain>
    </source>
</reference>
<comment type="caution">
    <text evidence="4">The sequence shown here is derived from an EMBL/GenBank/DDBJ whole genome shotgun (WGS) entry which is preliminary data.</text>
</comment>
<feature type="domain" description="Oxidoreductase acuF-like C2H2 type zinc-finger" evidence="3">
    <location>
        <begin position="327"/>
        <end position="357"/>
    </location>
</feature>
<dbReference type="InterPro" id="IPR058925">
    <property type="entry name" value="zf-C2H2_AcuF"/>
</dbReference>
<keyword evidence="5" id="KW-1185">Reference proteome</keyword>
<evidence type="ECO:0000256" key="1">
    <source>
        <dbReference type="SAM" id="MobiDB-lite"/>
    </source>
</evidence>
<name>A0A1L7T7R4_FUSMA</name>
<feature type="region of interest" description="Disordered" evidence="1">
    <location>
        <begin position="463"/>
        <end position="493"/>
    </location>
</feature>
<evidence type="ECO:0000259" key="2">
    <source>
        <dbReference type="Pfam" id="PF20233"/>
    </source>
</evidence>
<dbReference type="EMBL" id="FCQH01000004">
    <property type="protein sequence ID" value="CVK91297.1"/>
    <property type="molecule type" value="Genomic_DNA"/>
</dbReference>
<proteinExistence type="predicted"/>
<feature type="region of interest" description="Disordered" evidence="1">
    <location>
        <begin position="273"/>
        <end position="293"/>
    </location>
</feature>
<dbReference type="AlphaFoldDB" id="A0A1L7T7R4"/>
<evidence type="ECO:0000259" key="3">
    <source>
        <dbReference type="Pfam" id="PF26082"/>
    </source>
</evidence>
<dbReference type="GeneID" id="65088699"/>
<dbReference type="PANTHER" id="PTHR35391">
    <property type="entry name" value="C2H2-TYPE DOMAIN-CONTAINING PROTEIN-RELATED"/>
    <property type="match status" value="1"/>
</dbReference>